<dbReference type="InterPro" id="IPR036388">
    <property type="entry name" value="WH-like_DNA-bd_sf"/>
</dbReference>
<gene>
    <name evidence="2" type="ORF">B0537_03020</name>
</gene>
<dbReference type="InterPro" id="IPR036390">
    <property type="entry name" value="WH_DNA-bd_sf"/>
</dbReference>
<dbReference type="SUPFAM" id="SSF46785">
    <property type="entry name" value="Winged helix' DNA-binding domain"/>
    <property type="match status" value="1"/>
</dbReference>
<dbReference type="KEGG" id="dfg:B0537_03020"/>
<evidence type="ECO:0000313" key="2">
    <source>
        <dbReference type="EMBL" id="AQS58153.1"/>
    </source>
</evidence>
<proteinExistence type="predicted"/>
<evidence type="ECO:0000259" key="1">
    <source>
        <dbReference type="Pfam" id="PF08279"/>
    </source>
</evidence>
<dbReference type="Gene3D" id="1.10.10.10">
    <property type="entry name" value="Winged helix-like DNA-binding domain superfamily/Winged helix DNA-binding domain"/>
    <property type="match status" value="1"/>
</dbReference>
<dbReference type="RefSeq" id="WP_159438602.1">
    <property type="nucleotide sequence ID" value="NZ_CP019698.1"/>
</dbReference>
<sequence>MSLTEVVDTGRTRKKNRTNNLRLILRLLKKHTQDGVTIQQMALACGVSERNVYRYLQELKQLGLQIETYKTRLPGASGCYYKLRTPQERDVSSEVLNLVSLNQALQDCYRVQKSIIFMKKVILWRLAIRYGILLPLRHWHADE</sequence>
<organism evidence="2 3">
    <name type="scientific">Desulforamulus ferrireducens</name>
    <dbReference type="NCBI Taxonomy" id="1833852"/>
    <lineage>
        <taxon>Bacteria</taxon>
        <taxon>Bacillati</taxon>
        <taxon>Bacillota</taxon>
        <taxon>Clostridia</taxon>
        <taxon>Eubacteriales</taxon>
        <taxon>Peptococcaceae</taxon>
        <taxon>Desulforamulus</taxon>
    </lineage>
</organism>
<dbReference type="InterPro" id="IPR013196">
    <property type="entry name" value="HTH_11"/>
</dbReference>
<reference evidence="2 3" key="1">
    <citation type="journal article" date="2016" name="Int. J. Syst. Evol. Microbiol.">
        <title>Desulfotomaculum ferrireducens sp. nov., a moderately thermophilic sulfate-reducing and dissimilatory Fe(III)-reducing bacterium isolated from compost.</title>
        <authorList>
            <person name="Yang G."/>
            <person name="Guo J."/>
            <person name="Zhuang L."/>
            <person name="Yuan Y."/>
            <person name="Zhou S."/>
        </authorList>
    </citation>
    <scope>NUCLEOTIDE SEQUENCE [LARGE SCALE GENOMIC DNA]</scope>
    <source>
        <strain evidence="2 3">GSS09</strain>
    </source>
</reference>
<dbReference type="EMBL" id="CP019698">
    <property type="protein sequence ID" value="AQS58153.1"/>
    <property type="molecule type" value="Genomic_DNA"/>
</dbReference>
<dbReference type="AlphaFoldDB" id="A0A1S6ITQ3"/>
<name>A0A1S6ITQ3_9FIRM</name>
<dbReference type="OrthoDB" id="1787056at2"/>
<feature type="domain" description="Helix-turn-helix type 11" evidence="1">
    <location>
        <begin position="21"/>
        <end position="68"/>
    </location>
</feature>
<dbReference type="Pfam" id="PF08279">
    <property type="entry name" value="HTH_11"/>
    <property type="match status" value="1"/>
</dbReference>
<keyword evidence="3" id="KW-1185">Reference proteome</keyword>
<accession>A0A1S6ITQ3</accession>
<evidence type="ECO:0000313" key="3">
    <source>
        <dbReference type="Proteomes" id="UP000189464"/>
    </source>
</evidence>
<dbReference type="Proteomes" id="UP000189464">
    <property type="component" value="Chromosome"/>
</dbReference>
<protein>
    <recommendedName>
        <fullName evidence="1">Helix-turn-helix type 11 domain-containing protein</fullName>
    </recommendedName>
</protein>